<evidence type="ECO:0000256" key="1">
    <source>
        <dbReference type="ARBA" id="ARBA00009381"/>
    </source>
</evidence>
<dbReference type="InterPro" id="IPR043137">
    <property type="entry name" value="GGT_ssub_C"/>
</dbReference>
<protein>
    <submittedName>
        <fullName evidence="5">Capsular biosynthesis protein</fullName>
    </submittedName>
</protein>
<keyword evidence="3" id="KW-0378">Hydrolase</keyword>
<dbReference type="PRINTS" id="PR01210">
    <property type="entry name" value="GGTRANSPTASE"/>
</dbReference>
<dbReference type="Pfam" id="PF01019">
    <property type="entry name" value="G_glu_transpept"/>
    <property type="match status" value="1"/>
</dbReference>
<evidence type="ECO:0000256" key="4">
    <source>
        <dbReference type="ARBA" id="ARBA00023145"/>
    </source>
</evidence>
<name>A0A0V8JNL9_9BACI</name>
<evidence type="ECO:0000313" key="5">
    <source>
        <dbReference type="EMBL" id="KSU88658.1"/>
    </source>
</evidence>
<dbReference type="Proteomes" id="UP000053681">
    <property type="component" value="Unassembled WGS sequence"/>
</dbReference>
<dbReference type="PANTHER" id="PTHR43199:SF1">
    <property type="entry name" value="GLUTATHIONE HYDROLASE PROENZYME"/>
    <property type="match status" value="1"/>
</dbReference>
<keyword evidence="6" id="KW-1185">Reference proteome</keyword>
<keyword evidence="4" id="KW-0865">Zymogen</keyword>
<dbReference type="EMBL" id="LNQP01000017">
    <property type="protein sequence ID" value="KSU88658.1"/>
    <property type="molecule type" value="Genomic_DNA"/>
</dbReference>
<dbReference type="Gene3D" id="3.60.20.40">
    <property type="match status" value="1"/>
</dbReference>
<dbReference type="GO" id="GO:0016787">
    <property type="term" value="F:hydrolase activity"/>
    <property type="evidence" value="ECO:0007669"/>
    <property type="project" value="UniProtKB-KW"/>
</dbReference>
<keyword evidence="2" id="KW-0808">Transferase</keyword>
<dbReference type="InterPro" id="IPR029055">
    <property type="entry name" value="Ntn_hydrolases_N"/>
</dbReference>
<gene>
    <name evidence="5" type="ORF">AS180_06650</name>
</gene>
<dbReference type="Gene3D" id="1.10.246.230">
    <property type="match status" value="1"/>
</dbReference>
<reference evidence="5 6" key="1">
    <citation type="submission" date="2015-11" db="EMBL/GenBank/DDBJ databases">
        <title>Bacillus caseinolyticus sp nov.</title>
        <authorList>
            <person name="Dastager S.G."/>
            <person name="Mawlankar R."/>
        </authorList>
    </citation>
    <scope>NUCLEOTIDE SEQUENCE [LARGE SCALE GENOMIC DNA]</scope>
    <source>
        <strain evidence="5 6">SGD-V-76</strain>
    </source>
</reference>
<organism evidence="5 6">
    <name type="scientific">Priestia veravalensis</name>
    <dbReference type="NCBI Taxonomy" id="1414648"/>
    <lineage>
        <taxon>Bacteria</taxon>
        <taxon>Bacillati</taxon>
        <taxon>Bacillota</taxon>
        <taxon>Bacilli</taxon>
        <taxon>Bacillales</taxon>
        <taxon>Bacillaceae</taxon>
        <taxon>Priestia</taxon>
    </lineage>
</organism>
<evidence type="ECO:0000256" key="3">
    <source>
        <dbReference type="ARBA" id="ARBA00022801"/>
    </source>
</evidence>
<proteinExistence type="inferred from homology"/>
<evidence type="ECO:0000313" key="6">
    <source>
        <dbReference type="Proteomes" id="UP000053681"/>
    </source>
</evidence>
<dbReference type="SUPFAM" id="SSF56235">
    <property type="entry name" value="N-terminal nucleophile aminohydrolases (Ntn hydrolases)"/>
    <property type="match status" value="1"/>
</dbReference>
<dbReference type="PANTHER" id="PTHR43199">
    <property type="entry name" value="GLUTATHIONE HYDROLASE"/>
    <property type="match status" value="1"/>
</dbReference>
<comment type="caution">
    <text evidence="5">The sequence shown here is derived from an EMBL/GenBank/DDBJ whole genome shotgun (WGS) entry which is preliminary data.</text>
</comment>
<dbReference type="GO" id="GO:0016740">
    <property type="term" value="F:transferase activity"/>
    <property type="evidence" value="ECO:0007669"/>
    <property type="project" value="UniProtKB-KW"/>
</dbReference>
<evidence type="ECO:0000256" key="2">
    <source>
        <dbReference type="ARBA" id="ARBA00022679"/>
    </source>
</evidence>
<comment type="similarity">
    <text evidence="1">Belongs to the gamma-glutamyltransferase family.</text>
</comment>
<sequence>MWNKRRALIGGVSLCVLIATSVWFVRNHDENNTPLFSNGDSSYGVSSSNPIAVDVGMKVLKDGGNAVDAAIAVSYALGVVEPYGSGIGGGGGMLIAKEGEEPTFIDYREVAPSSLEGKTGVPGFVAGMEYVNKKYGTTSMTKLIDPAIEYAEKGFKVDELLASRLFYASGRMDVSNLSSFFPKGEAIKAGQELKQPELAEQLTYIKQNGAAGFYQKDIANRLAEETSISLEDLQEYEVEERQPVVSTYKGNEIIAAPPPFSGITVIQMLKMMEKENVNINEQEVDYKAIKKIKEIAYADRVKEISDPAFYPQDVERFLSDEYIESLLENSEKREVEGADQEHESTTHFVVIDKEGTTVSTTNTLSNFFGLGKQVDGFFLNNNADTYGSIGVNNPEPGKRARTFTSPLIIRKEGEWVMGVGTPGGTRIPQVLNQVLARHFQGGEGLEKAVETPRFIFDQDTLYIEPTTPEEVIEQMSAFDVQSKTSDVYYGGIQLLVKDLGNGRITGVGDSRRNGVWKHS</sequence>
<dbReference type="RefSeq" id="WP_062686585.1">
    <property type="nucleotide sequence ID" value="NZ_KQ758636.1"/>
</dbReference>
<dbReference type="AlphaFoldDB" id="A0A0V8JNL9"/>
<dbReference type="InterPro" id="IPR051792">
    <property type="entry name" value="GGT_bact"/>
</dbReference>
<accession>A0A0V8JNL9</accession>